<reference evidence="11" key="1">
    <citation type="journal article" date="2019" name="Int. J. Syst. Evol. Microbiol.">
        <title>The Global Catalogue of Microorganisms (GCM) 10K type strain sequencing project: providing services to taxonomists for standard genome sequencing and annotation.</title>
        <authorList>
            <consortium name="The Broad Institute Genomics Platform"/>
            <consortium name="The Broad Institute Genome Sequencing Center for Infectious Disease"/>
            <person name="Wu L."/>
            <person name="Ma J."/>
        </authorList>
    </citation>
    <scope>NUCLEOTIDE SEQUENCE [LARGE SCALE GENOMIC DNA]</scope>
    <source>
        <strain evidence="11">CGMCC 1.10759</strain>
    </source>
</reference>
<dbReference type="InterPro" id="IPR018765">
    <property type="entry name" value="DUF2341"/>
</dbReference>
<dbReference type="Gene3D" id="2.60.120.200">
    <property type="match status" value="1"/>
</dbReference>
<comment type="subcellular location">
    <subcellularLocation>
        <location evidence="1">Cell membrane</location>
        <topology evidence="1">Multi-pass membrane protein</topology>
    </subcellularLocation>
    <subcellularLocation>
        <location evidence="6">Membrane</location>
        <topology evidence="6">Multi-pass membrane protein</topology>
    </subcellularLocation>
</comment>
<sequence>MSVVMKFIGRLKIIRALGPLLALATLLAPVPSWAWWNQDWSFRKQIVIDTSAQGADIQSAQANVPVLVRLHEGVFRFEDAGAGGADLRFVAEDDKTPLKYHIEKFDAVFNLAFVWVQLPAIKAGGATTLWMYYGNPKAADGSDMRATYDPDQVLVYHFAERGTPAQDATGYVNHSRSTVAFEDAALIGSGARFSAGSSLLVPDSPSLAFGPGATLTWQAWIHPDNADGVIYSHRDGGAAFIIGLAGGSPYVSVIGTDGAIRRTPTTQPLGAKGWHHLAVAASAERITLYVDGKAGPELAGPLPAMGGGATVGADPQNPASPTFTGLLDELQISRTARDPAWFRVAALNQGPSDPLVQYGADEQLSSWGSGYVGVILSSVTVDGWVIIALLGVMALVSWAVMFNKSRQVLSAVRANRSFLELFRSVASDFSALSHQLAGGSFGSNIDEPRRRLIQQAPLFRMFTTGITELRQRIAGDSSGQAGKAMYLSTQSIEAIRAELDQSLVQESQALNRSMVLLTIAISGGPFLGLLGTVIGVMITFAAVALAGDVNVNAIAPGIAAALVATVAGLGVAIPALFGYNYLLTRIKDTTVQMQVFVDAFITRMAESYKEPRALRALAAED</sequence>
<evidence type="ECO:0000259" key="8">
    <source>
        <dbReference type="Pfam" id="PF01618"/>
    </source>
</evidence>
<dbReference type="SUPFAM" id="SSF49899">
    <property type="entry name" value="Concanavalin A-like lectins/glucanases"/>
    <property type="match status" value="1"/>
</dbReference>
<comment type="caution">
    <text evidence="10">The sequence shown here is derived from an EMBL/GenBank/DDBJ whole genome shotgun (WGS) entry which is preliminary data.</text>
</comment>
<evidence type="ECO:0000313" key="11">
    <source>
        <dbReference type="Proteomes" id="UP001595904"/>
    </source>
</evidence>
<keyword evidence="2" id="KW-1003">Cell membrane</keyword>
<dbReference type="Pfam" id="PF10102">
    <property type="entry name" value="DUF2341"/>
    <property type="match status" value="1"/>
</dbReference>
<dbReference type="PANTHER" id="PTHR30625:SF3">
    <property type="entry name" value="TOL-PAL SYSTEM PROTEIN TOLQ"/>
    <property type="match status" value="1"/>
</dbReference>
<dbReference type="InterPro" id="IPR050790">
    <property type="entry name" value="ExbB/TolQ_transport"/>
</dbReference>
<evidence type="ECO:0000313" key="10">
    <source>
        <dbReference type="EMBL" id="MFC4313797.1"/>
    </source>
</evidence>
<feature type="transmembrane region" description="Helical" evidence="7">
    <location>
        <begin position="384"/>
        <end position="403"/>
    </location>
</feature>
<evidence type="ECO:0000256" key="3">
    <source>
        <dbReference type="ARBA" id="ARBA00022692"/>
    </source>
</evidence>
<keyword evidence="5 7" id="KW-0472">Membrane</keyword>
<feature type="domain" description="MotA/TolQ/ExbB proton channel" evidence="8">
    <location>
        <begin position="487"/>
        <end position="594"/>
    </location>
</feature>
<gene>
    <name evidence="10" type="ORF">ACFPN2_32285</name>
</gene>
<dbReference type="InterPro" id="IPR002898">
    <property type="entry name" value="MotA_ExbB_proton_chnl"/>
</dbReference>
<dbReference type="InterPro" id="IPR013320">
    <property type="entry name" value="ConA-like_dom_sf"/>
</dbReference>
<name>A0ABV8T3K6_9GAMM</name>
<dbReference type="RefSeq" id="WP_380604437.1">
    <property type="nucleotide sequence ID" value="NZ_JBHSDU010000015.1"/>
</dbReference>
<evidence type="ECO:0000256" key="7">
    <source>
        <dbReference type="SAM" id="Phobius"/>
    </source>
</evidence>
<dbReference type="PANTHER" id="PTHR30625">
    <property type="entry name" value="PROTEIN TOLQ"/>
    <property type="match status" value="1"/>
</dbReference>
<keyword evidence="6" id="KW-0653">Protein transport</keyword>
<evidence type="ECO:0000256" key="4">
    <source>
        <dbReference type="ARBA" id="ARBA00022989"/>
    </source>
</evidence>
<keyword evidence="6" id="KW-0813">Transport</keyword>
<dbReference type="Pfam" id="PF13385">
    <property type="entry name" value="Laminin_G_3"/>
    <property type="match status" value="1"/>
</dbReference>
<dbReference type="Pfam" id="PF01618">
    <property type="entry name" value="MotA_ExbB"/>
    <property type="match status" value="1"/>
</dbReference>
<feature type="transmembrane region" description="Helical" evidence="7">
    <location>
        <begin position="553"/>
        <end position="577"/>
    </location>
</feature>
<evidence type="ECO:0000259" key="9">
    <source>
        <dbReference type="Pfam" id="PF10102"/>
    </source>
</evidence>
<evidence type="ECO:0000256" key="2">
    <source>
        <dbReference type="ARBA" id="ARBA00022475"/>
    </source>
</evidence>
<dbReference type="Proteomes" id="UP001595904">
    <property type="component" value="Unassembled WGS sequence"/>
</dbReference>
<keyword evidence="3 7" id="KW-0812">Transmembrane</keyword>
<evidence type="ECO:0000256" key="1">
    <source>
        <dbReference type="ARBA" id="ARBA00004651"/>
    </source>
</evidence>
<feature type="transmembrane region" description="Helical" evidence="7">
    <location>
        <begin position="514"/>
        <end position="547"/>
    </location>
</feature>
<organism evidence="10 11">
    <name type="scientific">Steroidobacter flavus</name>
    <dbReference type="NCBI Taxonomy" id="1842136"/>
    <lineage>
        <taxon>Bacteria</taxon>
        <taxon>Pseudomonadati</taxon>
        <taxon>Pseudomonadota</taxon>
        <taxon>Gammaproteobacteria</taxon>
        <taxon>Steroidobacterales</taxon>
        <taxon>Steroidobacteraceae</taxon>
        <taxon>Steroidobacter</taxon>
    </lineage>
</organism>
<accession>A0ABV8T3K6</accession>
<dbReference type="EMBL" id="JBHSDU010000015">
    <property type="protein sequence ID" value="MFC4313797.1"/>
    <property type="molecule type" value="Genomic_DNA"/>
</dbReference>
<comment type="similarity">
    <text evidence="6">Belongs to the exbB/tolQ family.</text>
</comment>
<evidence type="ECO:0000256" key="5">
    <source>
        <dbReference type="ARBA" id="ARBA00023136"/>
    </source>
</evidence>
<feature type="domain" description="DUF2341" evidence="9">
    <location>
        <begin position="84"/>
        <end position="158"/>
    </location>
</feature>
<evidence type="ECO:0000256" key="6">
    <source>
        <dbReference type="RuleBase" id="RU004057"/>
    </source>
</evidence>
<keyword evidence="11" id="KW-1185">Reference proteome</keyword>
<keyword evidence="4 7" id="KW-1133">Transmembrane helix</keyword>
<protein>
    <submittedName>
        <fullName evidence="10">DUF2341 domain-containing protein</fullName>
    </submittedName>
</protein>
<proteinExistence type="inferred from homology"/>